<accession>A0A225NHF0</accession>
<evidence type="ECO:0008006" key="3">
    <source>
        <dbReference type="Google" id="ProtNLM"/>
    </source>
</evidence>
<dbReference type="EMBL" id="AQQR01000034">
    <property type="protein sequence ID" value="OWU66905.1"/>
    <property type="molecule type" value="Genomic_DNA"/>
</dbReference>
<sequence>MTVQGQLLYMLETVAEAIGDDLRDRLVFVGGCTTALFITDPITLEDVRLTNDVDLIVDLAGYGEWIELEEQLFGKGFTISPQDEVICRMRLGELIVDFMPDDERILGFSNRWYAQGIETAVSHPLTGELEIKHLTAPLFIATKLEAYRGRGGDDPLGSHDLEDVVIVVDGREELLAEVQGADEDVRNFIASELRAFKEHADFDNFLEGNIRGPAGRVDIVRDRIDALANCDGGG</sequence>
<keyword evidence="2" id="KW-1185">Reference proteome</keyword>
<gene>
    <name evidence="1" type="ORF">ATO3_27090</name>
</gene>
<protein>
    <recommendedName>
        <fullName evidence="3">Nucleotidyl transferase AbiEii toxin, Type IV TA system</fullName>
    </recommendedName>
</protein>
<reference evidence="1 2" key="1">
    <citation type="submission" date="2013-04" db="EMBL/GenBank/DDBJ databases">
        <title>Oceanicola sp. 22II1-22F33 Genome Sequencing.</title>
        <authorList>
            <person name="Lai Q."/>
            <person name="Li G."/>
            <person name="Shao Z."/>
        </authorList>
    </citation>
    <scope>NUCLEOTIDE SEQUENCE [LARGE SCALE GENOMIC DNA]</scope>
    <source>
        <strain evidence="1 2">22II1-22F33</strain>
    </source>
</reference>
<dbReference type="AlphaFoldDB" id="A0A225NHF0"/>
<dbReference type="OrthoDB" id="114489at2"/>
<comment type="caution">
    <text evidence="1">The sequence shown here is derived from an EMBL/GenBank/DDBJ whole genome shotgun (WGS) entry which is preliminary data.</text>
</comment>
<dbReference type="Proteomes" id="UP000215377">
    <property type="component" value="Unassembled WGS sequence"/>
</dbReference>
<organism evidence="1 2">
    <name type="scientific">Marinibacterium profundimaris</name>
    <dbReference type="NCBI Taxonomy" id="1679460"/>
    <lineage>
        <taxon>Bacteria</taxon>
        <taxon>Pseudomonadati</taxon>
        <taxon>Pseudomonadota</taxon>
        <taxon>Alphaproteobacteria</taxon>
        <taxon>Rhodobacterales</taxon>
        <taxon>Paracoccaceae</taxon>
        <taxon>Marinibacterium</taxon>
    </lineage>
</organism>
<name>A0A225NHF0_9RHOB</name>
<evidence type="ECO:0000313" key="1">
    <source>
        <dbReference type="EMBL" id="OWU66905.1"/>
    </source>
</evidence>
<proteinExistence type="predicted"/>
<evidence type="ECO:0000313" key="2">
    <source>
        <dbReference type="Proteomes" id="UP000215377"/>
    </source>
</evidence>